<organism evidence="2 3">
    <name type="scientific">Thalassotalea castellviae</name>
    <dbReference type="NCBI Taxonomy" id="3075612"/>
    <lineage>
        <taxon>Bacteria</taxon>
        <taxon>Pseudomonadati</taxon>
        <taxon>Pseudomonadota</taxon>
        <taxon>Gammaproteobacteria</taxon>
        <taxon>Alteromonadales</taxon>
        <taxon>Colwelliaceae</taxon>
        <taxon>Thalassotalea</taxon>
    </lineage>
</organism>
<dbReference type="InterPro" id="IPR003673">
    <property type="entry name" value="CoA-Trfase_fam_III"/>
</dbReference>
<dbReference type="InterPro" id="IPR023606">
    <property type="entry name" value="CoA-Trfase_III_dom_1_sf"/>
</dbReference>
<proteinExistence type="predicted"/>
<sequence length="404" mass="44272">MSSSLENITVVDLSRILAGPWASQMLADMGAEVIKIERPEKGDDTRYWGPPFIKPATQEQPPQAAYFHCANRNKQSIAIDITNEEGQKIIKALIAQADVLIENYKVGGLAKYGLDYQSVKAINPRLVYCSITGFGQNGPSAEKAGYDGMIQGEGGLMSLTGEPDGMPMKVGVALVDIMTGLYCSNAILAALMARHQSNEGQHVDIALLDVQVATLANQGMNYLATGTNPPRYGNEHPNIVPYQTFTTLDGSIILAVGNDEQFVKFCQLAQCATLAQDPRFATNEQRVNNRESLIPILANILASHKSQWWLNQLESIAVPCGPVNTLQDVFEHPQIKHREMIRKVTNQHGEEVDTIASPINLSQTPLQYHSASPDLGQHTFVVLSNKLNYSKAQINQLYQDGIIS</sequence>
<dbReference type="Gene3D" id="3.40.50.10540">
    <property type="entry name" value="Crotonobetainyl-coa:carnitine coa-transferase, domain 1"/>
    <property type="match status" value="1"/>
</dbReference>
<protein>
    <submittedName>
        <fullName evidence="2">CaiB/BaiF CoA-transferase family protein</fullName>
    </submittedName>
</protein>
<evidence type="ECO:0000313" key="3">
    <source>
        <dbReference type="Proteomes" id="UP001266357"/>
    </source>
</evidence>
<dbReference type="PANTHER" id="PTHR48207">
    <property type="entry name" value="SUCCINATE--HYDROXYMETHYLGLUTARATE COA-TRANSFERASE"/>
    <property type="match status" value="1"/>
</dbReference>
<evidence type="ECO:0000313" key="2">
    <source>
        <dbReference type="EMBL" id="MDT0602265.1"/>
    </source>
</evidence>
<dbReference type="PANTHER" id="PTHR48207:SF3">
    <property type="entry name" value="SUCCINATE--HYDROXYMETHYLGLUTARATE COA-TRANSFERASE"/>
    <property type="match status" value="1"/>
</dbReference>
<dbReference type="Gene3D" id="3.30.1540.10">
    <property type="entry name" value="formyl-coa transferase, domain 3"/>
    <property type="match status" value="1"/>
</dbReference>
<dbReference type="SUPFAM" id="SSF89796">
    <property type="entry name" value="CoA-transferase family III (CaiB/BaiF)"/>
    <property type="match status" value="1"/>
</dbReference>
<dbReference type="InterPro" id="IPR044855">
    <property type="entry name" value="CoA-Trfase_III_dom3_sf"/>
</dbReference>
<accession>A0ABU2ZX60</accession>
<keyword evidence="1" id="KW-0808">Transferase</keyword>
<evidence type="ECO:0000256" key="1">
    <source>
        <dbReference type="ARBA" id="ARBA00022679"/>
    </source>
</evidence>
<dbReference type="InterPro" id="IPR050483">
    <property type="entry name" value="CoA-transferase_III_domain"/>
</dbReference>
<dbReference type="RefSeq" id="WP_311576175.1">
    <property type="nucleotide sequence ID" value="NZ_JAVRIF010000001.1"/>
</dbReference>
<keyword evidence="3" id="KW-1185">Reference proteome</keyword>
<dbReference type="EMBL" id="JAVRIF010000001">
    <property type="protein sequence ID" value="MDT0602265.1"/>
    <property type="molecule type" value="Genomic_DNA"/>
</dbReference>
<dbReference type="Proteomes" id="UP001266357">
    <property type="component" value="Unassembled WGS sequence"/>
</dbReference>
<name>A0ABU2ZX60_9GAMM</name>
<reference evidence="2 3" key="1">
    <citation type="submission" date="2023-09" db="EMBL/GenBank/DDBJ databases">
        <authorList>
            <person name="Rey-Velasco X."/>
        </authorList>
    </citation>
    <scope>NUCLEOTIDE SEQUENCE [LARGE SCALE GENOMIC DNA]</scope>
    <source>
        <strain evidence="2 3">W431</strain>
    </source>
</reference>
<comment type="caution">
    <text evidence="2">The sequence shown here is derived from an EMBL/GenBank/DDBJ whole genome shotgun (WGS) entry which is preliminary data.</text>
</comment>
<gene>
    <name evidence="2" type="ORF">RM573_01535</name>
</gene>
<dbReference type="Pfam" id="PF02515">
    <property type="entry name" value="CoA_transf_3"/>
    <property type="match status" value="1"/>
</dbReference>